<comment type="cofactor">
    <cofactor evidence="1">
        <name>Mg(2+)</name>
        <dbReference type="ChEBI" id="CHEBI:18420"/>
    </cofactor>
</comment>
<keyword evidence="4" id="KW-0479">Metal-binding</keyword>
<dbReference type="OrthoDB" id="9805316at2"/>
<proteinExistence type="inferred from homology"/>
<dbReference type="AlphaFoldDB" id="A0A4U0QUS1"/>
<dbReference type="SFLD" id="SFLDS00005">
    <property type="entry name" value="Isoprenoid_Synthase_Type_I"/>
    <property type="match status" value="1"/>
</dbReference>
<gene>
    <name evidence="8" type="ORF">FA740_05505</name>
</gene>
<keyword evidence="3 7" id="KW-0808">Transferase</keyword>
<dbReference type="CDD" id="cd00685">
    <property type="entry name" value="Trans_IPPS_HT"/>
    <property type="match status" value="1"/>
</dbReference>
<dbReference type="SUPFAM" id="SSF48576">
    <property type="entry name" value="Terpenoid synthases"/>
    <property type="match status" value="1"/>
</dbReference>
<dbReference type="Proteomes" id="UP000306223">
    <property type="component" value="Unassembled WGS sequence"/>
</dbReference>
<dbReference type="PROSITE" id="PS00723">
    <property type="entry name" value="POLYPRENYL_SYNTHASE_1"/>
    <property type="match status" value="1"/>
</dbReference>
<dbReference type="Pfam" id="PF00348">
    <property type="entry name" value="polyprenyl_synt"/>
    <property type="match status" value="1"/>
</dbReference>
<dbReference type="PANTHER" id="PTHR43281:SF1">
    <property type="entry name" value="FARNESYL DIPHOSPHATE SYNTHASE"/>
    <property type="match status" value="1"/>
</dbReference>
<dbReference type="Gene3D" id="1.10.600.10">
    <property type="entry name" value="Farnesyl Diphosphate Synthase"/>
    <property type="match status" value="1"/>
</dbReference>
<protein>
    <submittedName>
        <fullName evidence="8">Polyprenyl synthetase family protein</fullName>
    </submittedName>
</protein>
<organism evidence="8 9">
    <name type="scientific">Paracoccus hibiscisoli</name>
    <dbReference type="NCBI Taxonomy" id="2023261"/>
    <lineage>
        <taxon>Bacteria</taxon>
        <taxon>Pseudomonadati</taxon>
        <taxon>Pseudomonadota</taxon>
        <taxon>Alphaproteobacteria</taxon>
        <taxon>Rhodobacterales</taxon>
        <taxon>Paracoccaceae</taxon>
        <taxon>Paracoccus</taxon>
    </lineage>
</organism>
<dbReference type="GO" id="GO:0008299">
    <property type="term" value="P:isoprenoid biosynthetic process"/>
    <property type="evidence" value="ECO:0007669"/>
    <property type="project" value="UniProtKB-KW"/>
</dbReference>
<keyword evidence="9" id="KW-1185">Reference proteome</keyword>
<evidence type="ECO:0000256" key="3">
    <source>
        <dbReference type="ARBA" id="ARBA00022679"/>
    </source>
</evidence>
<dbReference type="GO" id="GO:0004659">
    <property type="term" value="F:prenyltransferase activity"/>
    <property type="evidence" value="ECO:0007669"/>
    <property type="project" value="InterPro"/>
</dbReference>
<comment type="similarity">
    <text evidence="2 7">Belongs to the FPP/GGPP synthase family.</text>
</comment>
<dbReference type="EMBL" id="SUNH01000007">
    <property type="protein sequence ID" value="TJZ85857.1"/>
    <property type="molecule type" value="Genomic_DNA"/>
</dbReference>
<accession>A0A4U0QUS1</accession>
<evidence type="ECO:0000256" key="7">
    <source>
        <dbReference type="RuleBase" id="RU004466"/>
    </source>
</evidence>
<evidence type="ECO:0000256" key="1">
    <source>
        <dbReference type="ARBA" id="ARBA00001946"/>
    </source>
</evidence>
<comment type="caution">
    <text evidence="8">The sequence shown here is derived from an EMBL/GenBank/DDBJ whole genome shotgun (WGS) entry which is preliminary data.</text>
</comment>
<sequence length="384" mass="40678">MRLSRVSCSLSFDVRSLEQTPAGCIGFPHVQSNSPLLPRDTGRTNCRATARRCRKGVHSAPNRTNMATIAGGRRVGRQAPLSPPDQNPSAKALMRPDVNHSILLQTRLEEISDGFGAVSQPLGAAMSHAALSSGKRFRGMLLLLAAEASGGVCDTMVDAAAAVEMVHAASLIFDDLPCMDDASLRRGQPATHVAHGESRAVLGGIALITEAMSVLATARGATGAVRAQLVRILARSLGPQGLCAGQDLDLHAAKNGAGVEQEQDLKTGVLFIAGLEMLAVVKDFDDEEKAQMIAFGRQLGRVFQSYDDLLDVIGDRAALGKDVGRDAAAPGPKRGLLAVADMQQVSRHYEASRAQLDAMLRSKRLQAPEIAALLERVLPYGVRA</sequence>
<dbReference type="InterPro" id="IPR033749">
    <property type="entry name" value="Polyprenyl_synt_CS"/>
</dbReference>
<keyword evidence="6" id="KW-0414">Isoprene biosynthesis</keyword>
<dbReference type="PANTHER" id="PTHR43281">
    <property type="entry name" value="FARNESYL DIPHOSPHATE SYNTHASE"/>
    <property type="match status" value="1"/>
</dbReference>
<dbReference type="GO" id="GO:0046872">
    <property type="term" value="F:metal ion binding"/>
    <property type="evidence" value="ECO:0007669"/>
    <property type="project" value="UniProtKB-KW"/>
</dbReference>
<evidence type="ECO:0000256" key="6">
    <source>
        <dbReference type="ARBA" id="ARBA00023229"/>
    </source>
</evidence>
<dbReference type="InterPro" id="IPR008949">
    <property type="entry name" value="Isoprenoid_synthase_dom_sf"/>
</dbReference>
<evidence type="ECO:0000313" key="8">
    <source>
        <dbReference type="EMBL" id="TJZ85857.1"/>
    </source>
</evidence>
<keyword evidence="5" id="KW-0460">Magnesium</keyword>
<evidence type="ECO:0000256" key="5">
    <source>
        <dbReference type="ARBA" id="ARBA00022842"/>
    </source>
</evidence>
<evidence type="ECO:0000256" key="4">
    <source>
        <dbReference type="ARBA" id="ARBA00022723"/>
    </source>
</evidence>
<evidence type="ECO:0000313" key="9">
    <source>
        <dbReference type="Proteomes" id="UP000306223"/>
    </source>
</evidence>
<reference evidence="8 9" key="1">
    <citation type="submission" date="2019-04" db="EMBL/GenBank/DDBJ databases">
        <authorList>
            <person name="Li J."/>
        </authorList>
    </citation>
    <scope>NUCLEOTIDE SEQUENCE [LARGE SCALE GENOMIC DNA]</scope>
    <source>
        <strain evidence="8 9">CCTCC AB2016182</strain>
    </source>
</reference>
<dbReference type="InterPro" id="IPR000092">
    <property type="entry name" value="Polyprenyl_synt"/>
</dbReference>
<evidence type="ECO:0000256" key="2">
    <source>
        <dbReference type="ARBA" id="ARBA00006706"/>
    </source>
</evidence>
<name>A0A4U0QUS1_9RHOB</name>